<dbReference type="InterPro" id="IPR018602">
    <property type="entry name" value="Gp37/STM4215"/>
</dbReference>
<gene>
    <name evidence="1" type="ORF">BIY29_07425</name>
</gene>
<accession>A0A421DQ40</accession>
<dbReference type="InterPro" id="IPR035934">
    <property type="entry name" value="Phage_tail_protein-like_sf"/>
</dbReference>
<dbReference type="Pfam" id="PF09646">
    <property type="entry name" value="Gp37"/>
    <property type="match status" value="1"/>
</dbReference>
<evidence type="ECO:0000313" key="2">
    <source>
        <dbReference type="Proteomes" id="UP000285648"/>
    </source>
</evidence>
<reference evidence="1 2" key="1">
    <citation type="submission" date="2016-09" db="EMBL/GenBank/DDBJ databases">
        <authorList>
            <person name="Doonan J."/>
            <person name="Pachebat J.A."/>
            <person name="Golyshin P.N."/>
            <person name="Denman S."/>
            <person name="Mcdonald J.E."/>
        </authorList>
    </citation>
    <scope>NUCLEOTIDE SEQUENCE [LARGE SCALE GENOMIC DNA]</scope>
    <source>
        <strain evidence="1 2">NCPPB 3934</strain>
    </source>
</reference>
<dbReference type="Gene3D" id="3.30.2000.10">
    <property type="entry name" value="Phage tail protein-like"/>
    <property type="match status" value="1"/>
</dbReference>
<dbReference type="InterPro" id="IPR038042">
    <property type="entry name" value="Gp37-like"/>
</dbReference>
<evidence type="ECO:0008006" key="3">
    <source>
        <dbReference type="Google" id="ProtNLM"/>
    </source>
</evidence>
<dbReference type="AlphaFoldDB" id="A0A421DQ40"/>
<dbReference type="EMBL" id="MJLZ01000012">
    <property type="protein sequence ID" value="RLM25335.1"/>
    <property type="molecule type" value="Genomic_DNA"/>
</dbReference>
<name>A0A421DQ40_9GAMM</name>
<comment type="caution">
    <text evidence="1">The sequence shown here is derived from an EMBL/GenBank/DDBJ whole genome shotgun (WGS) entry which is preliminary data.</text>
</comment>
<sequence length="154" mass="16995">MNVSPIIDAVTARLKEKFPTMQIEYFPGKPADFQLRNPEGAILVGYPGSRFGRPKDTGALMQSHIITLNATVVFRQSNGNQGAVAILDSVRQALCGYTPPNCHRKIWLVRDTFLGNVGDLWQHALNFATESVLIEDIELPDGPLLAVANYEESK</sequence>
<protein>
    <recommendedName>
        <fullName evidence="3">Gp37 protein</fullName>
    </recommendedName>
</protein>
<keyword evidence="2" id="KW-1185">Reference proteome</keyword>
<dbReference type="SUPFAM" id="SSF143749">
    <property type="entry name" value="Phage tail protein-like"/>
    <property type="match status" value="1"/>
</dbReference>
<proteinExistence type="predicted"/>
<evidence type="ECO:0000313" key="1">
    <source>
        <dbReference type="EMBL" id="RLM25335.1"/>
    </source>
</evidence>
<dbReference type="Proteomes" id="UP000285648">
    <property type="component" value="Unassembled WGS sequence"/>
</dbReference>
<dbReference type="OrthoDB" id="8612631at2"/>
<dbReference type="RefSeq" id="WP_121574551.1">
    <property type="nucleotide sequence ID" value="NZ_MJLZ01000012.1"/>
</dbReference>
<organism evidence="1 2">
    <name type="scientific">Brenneria alni</name>
    <dbReference type="NCBI Taxonomy" id="71656"/>
    <lineage>
        <taxon>Bacteria</taxon>
        <taxon>Pseudomonadati</taxon>
        <taxon>Pseudomonadota</taxon>
        <taxon>Gammaproteobacteria</taxon>
        <taxon>Enterobacterales</taxon>
        <taxon>Pectobacteriaceae</taxon>
        <taxon>Brenneria</taxon>
    </lineage>
</organism>